<gene>
    <name evidence="2" type="ORF">LY79DRAFT_564372</name>
</gene>
<feature type="chain" id="PRO_5042033658" evidence="1">
    <location>
        <begin position="22"/>
        <end position="189"/>
    </location>
</feature>
<feature type="signal peptide" evidence="1">
    <location>
        <begin position="1"/>
        <end position="21"/>
    </location>
</feature>
<dbReference type="Proteomes" id="UP001230504">
    <property type="component" value="Unassembled WGS sequence"/>
</dbReference>
<protein>
    <submittedName>
        <fullName evidence="2">Uncharacterized protein</fullName>
    </submittedName>
</protein>
<keyword evidence="1" id="KW-0732">Signal</keyword>
<dbReference type="InterPro" id="IPR045564">
    <property type="entry name" value="DUF5910"/>
</dbReference>
<organism evidence="2 3">
    <name type="scientific">Colletotrichum navitas</name>
    <dbReference type="NCBI Taxonomy" id="681940"/>
    <lineage>
        <taxon>Eukaryota</taxon>
        <taxon>Fungi</taxon>
        <taxon>Dikarya</taxon>
        <taxon>Ascomycota</taxon>
        <taxon>Pezizomycotina</taxon>
        <taxon>Sordariomycetes</taxon>
        <taxon>Hypocreomycetidae</taxon>
        <taxon>Glomerellales</taxon>
        <taxon>Glomerellaceae</taxon>
        <taxon>Colletotrichum</taxon>
        <taxon>Colletotrichum graminicola species complex</taxon>
    </lineage>
</organism>
<proteinExistence type="predicted"/>
<sequence length="189" mass="22005">MLLFSLKHLVLLISLSNVTLALKTLIGYRRVNRLEAFEINQRRNIFRDPARDDLANRNQAAQIGNGVYLSMTVNGYDGERNDWWCYVLAEMGPLGQAPKVWIPKRLWDKPEINTAAYVQGHLNEPESPDYALRLSQTKGYPSGYIQMLIPTRMVQDNTLGTSAYCYRNRQELPYHQPVSYDWRNFRNHQ</sequence>
<accession>A0AAD8PSU4</accession>
<evidence type="ECO:0000313" key="2">
    <source>
        <dbReference type="EMBL" id="KAK1579388.1"/>
    </source>
</evidence>
<dbReference type="EMBL" id="JAHLJV010000067">
    <property type="protein sequence ID" value="KAK1579388.1"/>
    <property type="molecule type" value="Genomic_DNA"/>
</dbReference>
<name>A0AAD8PSU4_9PEZI</name>
<reference evidence="2" key="1">
    <citation type="submission" date="2021-06" db="EMBL/GenBank/DDBJ databases">
        <title>Comparative genomics, transcriptomics and evolutionary studies reveal genomic signatures of adaptation to plant cell wall in hemibiotrophic fungi.</title>
        <authorList>
            <consortium name="DOE Joint Genome Institute"/>
            <person name="Baroncelli R."/>
            <person name="Diaz J.F."/>
            <person name="Benocci T."/>
            <person name="Peng M."/>
            <person name="Battaglia E."/>
            <person name="Haridas S."/>
            <person name="Andreopoulos W."/>
            <person name="Labutti K."/>
            <person name="Pangilinan J."/>
            <person name="Floch G.L."/>
            <person name="Makela M.R."/>
            <person name="Henrissat B."/>
            <person name="Grigoriev I.V."/>
            <person name="Crouch J.A."/>
            <person name="De Vries R.P."/>
            <person name="Sukno S.A."/>
            <person name="Thon M.R."/>
        </authorList>
    </citation>
    <scope>NUCLEOTIDE SEQUENCE</scope>
    <source>
        <strain evidence="2">CBS 125086</strain>
    </source>
</reference>
<keyword evidence="3" id="KW-1185">Reference proteome</keyword>
<evidence type="ECO:0000256" key="1">
    <source>
        <dbReference type="SAM" id="SignalP"/>
    </source>
</evidence>
<dbReference type="RefSeq" id="XP_060410523.1">
    <property type="nucleotide sequence ID" value="XM_060558648.1"/>
</dbReference>
<dbReference type="GeneID" id="85442888"/>
<dbReference type="AlphaFoldDB" id="A0AAD8PSU4"/>
<dbReference type="Pfam" id="PF19287">
    <property type="entry name" value="DUF5910"/>
    <property type="match status" value="1"/>
</dbReference>
<evidence type="ECO:0000313" key="3">
    <source>
        <dbReference type="Proteomes" id="UP001230504"/>
    </source>
</evidence>
<comment type="caution">
    <text evidence="2">The sequence shown here is derived from an EMBL/GenBank/DDBJ whole genome shotgun (WGS) entry which is preliminary data.</text>
</comment>